<dbReference type="PANTHER" id="PTHR43115">
    <property type="entry name" value="DEHYDROGENASE/REDUCTASE SDR FAMILY MEMBER 11"/>
    <property type="match status" value="1"/>
</dbReference>
<gene>
    <name evidence="5" type="primary">LOC115874814</name>
</gene>
<evidence type="ECO:0000256" key="3">
    <source>
        <dbReference type="RuleBase" id="RU000363"/>
    </source>
</evidence>
<dbReference type="GO" id="GO:0016616">
    <property type="term" value="F:oxidoreductase activity, acting on the CH-OH group of donors, NAD or NADP as acceptor"/>
    <property type="evidence" value="ECO:0007669"/>
    <property type="project" value="UniProtKB-ARBA"/>
</dbReference>
<evidence type="ECO:0000313" key="4">
    <source>
        <dbReference type="Proteomes" id="UP000504635"/>
    </source>
</evidence>
<accession>A0A6J2X475</accession>
<dbReference type="InterPro" id="IPR002347">
    <property type="entry name" value="SDR_fam"/>
</dbReference>
<proteinExistence type="inferred from homology"/>
<dbReference type="RefSeq" id="XP_030745973.1">
    <property type="nucleotide sequence ID" value="XM_030890113.1"/>
</dbReference>
<dbReference type="Pfam" id="PF00106">
    <property type="entry name" value="adh_short"/>
    <property type="match status" value="1"/>
</dbReference>
<dbReference type="PROSITE" id="PS00061">
    <property type="entry name" value="ADH_SHORT"/>
    <property type="match status" value="1"/>
</dbReference>
<organism evidence="4 5">
    <name type="scientific">Sitophilus oryzae</name>
    <name type="common">Rice weevil</name>
    <name type="synonym">Curculio oryzae</name>
    <dbReference type="NCBI Taxonomy" id="7048"/>
    <lineage>
        <taxon>Eukaryota</taxon>
        <taxon>Metazoa</taxon>
        <taxon>Ecdysozoa</taxon>
        <taxon>Arthropoda</taxon>
        <taxon>Hexapoda</taxon>
        <taxon>Insecta</taxon>
        <taxon>Pterygota</taxon>
        <taxon>Neoptera</taxon>
        <taxon>Endopterygota</taxon>
        <taxon>Coleoptera</taxon>
        <taxon>Polyphaga</taxon>
        <taxon>Cucujiformia</taxon>
        <taxon>Curculionidae</taxon>
        <taxon>Dryophthorinae</taxon>
        <taxon>Sitophilus</taxon>
    </lineage>
</organism>
<keyword evidence="4" id="KW-1185">Reference proteome</keyword>
<dbReference type="InterPro" id="IPR020904">
    <property type="entry name" value="Sc_DH/Rdtase_CS"/>
</dbReference>
<evidence type="ECO:0000256" key="1">
    <source>
        <dbReference type="ARBA" id="ARBA00006484"/>
    </source>
</evidence>
<dbReference type="AlphaFoldDB" id="A0A6J2X475"/>
<name>A0A6J2X475_SITOR</name>
<reference evidence="5" key="1">
    <citation type="submission" date="2025-08" db="UniProtKB">
        <authorList>
            <consortium name="RefSeq"/>
        </authorList>
    </citation>
    <scope>IDENTIFICATION</scope>
    <source>
        <tissue evidence="5">Gonads</tissue>
    </source>
</reference>
<dbReference type="SUPFAM" id="SSF51735">
    <property type="entry name" value="NAD(P)-binding Rossmann-fold domains"/>
    <property type="match status" value="1"/>
</dbReference>
<dbReference type="GeneID" id="115874814"/>
<dbReference type="PRINTS" id="PR00080">
    <property type="entry name" value="SDRFAMILY"/>
</dbReference>
<dbReference type="Gene3D" id="3.40.50.720">
    <property type="entry name" value="NAD(P)-binding Rossmann-like Domain"/>
    <property type="match status" value="1"/>
</dbReference>
<dbReference type="PANTHER" id="PTHR43115:SF4">
    <property type="entry name" value="DEHYDROGENASE_REDUCTASE SDR FAMILY MEMBER 11"/>
    <property type="match status" value="1"/>
</dbReference>
<dbReference type="Proteomes" id="UP000504635">
    <property type="component" value="Unplaced"/>
</dbReference>
<dbReference type="FunFam" id="3.40.50.720:FF:000047">
    <property type="entry name" value="NADP-dependent L-serine/L-allo-threonine dehydrogenase"/>
    <property type="match status" value="1"/>
</dbReference>
<keyword evidence="2" id="KW-0560">Oxidoreductase</keyword>
<dbReference type="KEGG" id="soy:115874814"/>
<evidence type="ECO:0000313" key="5">
    <source>
        <dbReference type="RefSeq" id="XP_030745973.1"/>
    </source>
</evidence>
<dbReference type="PRINTS" id="PR00081">
    <property type="entry name" value="GDHRDH"/>
</dbReference>
<protein>
    <submittedName>
        <fullName evidence="5">Farnesol dehydrogenase-like</fullName>
    </submittedName>
</protein>
<comment type="similarity">
    <text evidence="1 3">Belongs to the short-chain dehydrogenases/reductases (SDR) family.</text>
</comment>
<sequence>MVLSMEKWVGKVAVVTGASAGIGVSIAEKLVEHGMQVVGLARRKFLMDEHKNRWKSKKGTFHPIKCDVMEESDIVNAFEWIKKNLGPVSVLINNAGIGGYTTLINGDAAKWKAIFDTNVLGLCMATKEAINQMTESKINGHIIHMNSIAGFMIPFHPNANVYPASKHAVTALVETLRRELNLMKSKIKISDISPGLVNTEIADVYDSNSYLAKAVADPNNLKCEDIADAVIYILSTPPHVQIHELVIKPVNEPW</sequence>
<dbReference type="InterPro" id="IPR036291">
    <property type="entry name" value="NAD(P)-bd_dom_sf"/>
</dbReference>
<dbReference type="FunCoup" id="A0A6J2X475">
    <property type="interactions" value="242"/>
</dbReference>
<dbReference type="InParanoid" id="A0A6J2X475"/>
<dbReference type="OrthoDB" id="1933717at2759"/>
<evidence type="ECO:0000256" key="2">
    <source>
        <dbReference type="ARBA" id="ARBA00023002"/>
    </source>
</evidence>